<organism evidence="1">
    <name type="scientific">Sesamum radiatum</name>
    <name type="common">Black benniseed</name>
    <dbReference type="NCBI Taxonomy" id="300843"/>
    <lineage>
        <taxon>Eukaryota</taxon>
        <taxon>Viridiplantae</taxon>
        <taxon>Streptophyta</taxon>
        <taxon>Embryophyta</taxon>
        <taxon>Tracheophyta</taxon>
        <taxon>Spermatophyta</taxon>
        <taxon>Magnoliopsida</taxon>
        <taxon>eudicotyledons</taxon>
        <taxon>Gunneridae</taxon>
        <taxon>Pentapetalae</taxon>
        <taxon>asterids</taxon>
        <taxon>lamiids</taxon>
        <taxon>Lamiales</taxon>
        <taxon>Pedaliaceae</taxon>
        <taxon>Sesamum</taxon>
    </lineage>
</organism>
<reference evidence="1" key="2">
    <citation type="journal article" date="2024" name="Plant">
        <title>Genomic evolution and insights into agronomic trait innovations of Sesamum species.</title>
        <authorList>
            <person name="Miao H."/>
            <person name="Wang L."/>
            <person name="Qu L."/>
            <person name="Liu H."/>
            <person name="Sun Y."/>
            <person name="Le M."/>
            <person name="Wang Q."/>
            <person name="Wei S."/>
            <person name="Zheng Y."/>
            <person name="Lin W."/>
            <person name="Duan Y."/>
            <person name="Cao H."/>
            <person name="Xiong S."/>
            <person name="Wang X."/>
            <person name="Wei L."/>
            <person name="Li C."/>
            <person name="Ma Q."/>
            <person name="Ju M."/>
            <person name="Zhao R."/>
            <person name="Li G."/>
            <person name="Mu C."/>
            <person name="Tian Q."/>
            <person name="Mei H."/>
            <person name="Zhang T."/>
            <person name="Gao T."/>
            <person name="Zhang H."/>
        </authorList>
    </citation>
    <scope>NUCLEOTIDE SEQUENCE</scope>
    <source>
        <strain evidence="1">G02</strain>
    </source>
</reference>
<name>A0AAW2QHN7_SESRA</name>
<sequence>MTGILSSDNTRLLLGPEKSWQLRAYKDCILDMASGGYVVRHGPHKPYPVQSKYVAMTMDSKRGSVPCHYRIDEELSQGGST</sequence>
<dbReference type="AlphaFoldDB" id="A0AAW2QHN7"/>
<accession>A0AAW2QHN7</accession>
<proteinExistence type="predicted"/>
<comment type="caution">
    <text evidence="1">The sequence shown here is derived from an EMBL/GenBank/DDBJ whole genome shotgun (WGS) entry which is preliminary data.</text>
</comment>
<dbReference type="EMBL" id="JACGWJ010000015">
    <property type="protein sequence ID" value="KAL0367075.1"/>
    <property type="molecule type" value="Genomic_DNA"/>
</dbReference>
<gene>
    <name evidence="1" type="ORF">Sradi_3597600</name>
</gene>
<evidence type="ECO:0000313" key="1">
    <source>
        <dbReference type="EMBL" id="KAL0367075.1"/>
    </source>
</evidence>
<protein>
    <submittedName>
        <fullName evidence="1">Uncharacterized protein</fullName>
    </submittedName>
</protein>
<reference evidence="1" key="1">
    <citation type="submission" date="2020-06" db="EMBL/GenBank/DDBJ databases">
        <authorList>
            <person name="Li T."/>
            <person name="Hu X."/>
            <person name="Zhang T."/>
            <person name="Song X."/>
            <person name="Zhang H."/>
            <person name="Dai N."/>
            <person name="Sheng W."/>
            <person name="Hou X."/>
            <person name="Wei L."/>
        </authorList>
    </citation>
    <scope>NUCLEOTIDE SEQUENCE</scope>
    <source>
        <strain evidence="1">G02</strain>
        <tissue evidence="1">Leaf</tissue>
    </source>
</reference>